<feature type="compositionally biased region" description="Acidic residues" evidence="1">
    <location>
        <begin position="1035"/>
        <end position="1048"/>
    </location>
</feature>
<evidence type="ECO:0000313" key="2">
    <source>
        <dbReference type="EMBL" id="ORY48513.1"/>
    </source>
</evidence>
<reference evidence="2 3" key="1">
    <citation type="submission" date="2016-07" db="EMBL/GenBank/DDBJ databases">
        <title>Pervasive Adenine N6-methylation of Active Genes in Fungi.</title>
        <authorList>
            <consortium name="DOE Joint Genome Institute"/>
            <person name="Mondo S.J."/>
            <person name="Dannebaum R.O."/>
            <person name="Kuo R.C."/>
            <person name="Labutti K."/>
            <person name="Haridas S."/>
            <person name="Kuo A."/>
            <person name="Salamov A."/>
            <person name="Ahrendt S.R."/>
            <person name="Lipzen A."/>
            <person name="Sullivan W."/>
            <person name="Andreopoulos W.B."/>
            <person name="Clum A."/>
            <person name="Lindquist E."/>
            <person name="Daum C."/>
            <person name="Ramamoorthy G.K."/>
            <person name="Gryganskyi A."/>
            <person name="Culley D."/>
            <person name="Magnuson J.K."/>
            <person name="James T.Y."/>
            <person name="O'Malley M.A."/>
            <person name="Stajich J.E."/>
            <person name="Spatafora J.W."/>
            <person name="Visel A."/>
            <person name="Grigoriev I.V."/>
        </authorList>
    </citation>
    <scope>NUCLEOTIDE SEQUENCE [LARGE SCALE GENOMIC DNA]</scope>
    <source>
        <strain evidence="2 3">JEL800</strain>
    </source>
</reference>
<proteinExistence type="predicted"/>
<comment type="caution">
    <text evidence="2">The sequence shown here is derived from an EMBL/GenBank/DDBJ whole genome shotgun (WGS) entry which is preliminary data.</text>
</comment>
<evidence type="ECO:0000256" key="1">
    <source>
        <dbReference type="SAM" id="MobiDB-lite"/>
    </source>
</evidence>
<protein>
    <submittedName>
        <fullName evidence="2">Uncharacterized protein</fullName>
    </submittedName>
</protein>
<evidence type="ECO:0000313" key="3">
    <source>
        <dbReference type="Proteomes" id="UP000193642"/>
    </source>
</evidence>
<gene>
    <name evidence="2" type="ORF">BCR33DRAFT_37221</name>
</gene>
<sequence length="2046" mass="228893">MDARLVNQAFEMGSSHVYSVNHPATAAHSMRPGSYPIWIKTNNGKQLKPPRTAMTNRELKLHDFIVLRQLAATWQAFTNGDPTDVDLTNVYHAVKNQDVSQSYGPYLAHRLDFAAANKSKLSDKEAIELFGAVQQYNKKGGIKNVTGVIVETLHWTNSARLLNTPIHQHRVQVAQDNQHRLDLQVDAVGNVVVGGVDVLHDNEDVEMGEAHGLGECQLFIDATPISPASFLQSSENYTELMDLSKLMLIGLSLLNKKVVGRSLKVQKNGMHHVFQSALTLLNGLADNGPTFTNGEWCSGSVLFKHYSKAPDFTKEPMTFSGATELGVVFFKNKDSKISHILPLFQVLATTSFNPTKNQPVSAKIKVLGLHSILMGETVVLRDFRSQTTHLLHVGKESHQRLYSISQSFISPGGNKTQVYLWNELISPAWNDTLRRVRGHSVAVGIQNFGAGLVHEQPASLVSVPVNQDNASVYRNNFNTVIRKLLSRHPKFKNSNNLVLNAAIATHFGRGRVAQSMSSPQSISKLGYVNMRAVVQRWLKLEETPPYMEQRFEGGAQLTLDFVLHQRVQERFNDEDWDFVFPQHNFPNLTLQTNILPSDSKVLNIRPVVVSSDGSKFTFKHTRGYKGAHLSGTMPSQRVPQLGEVPRNWSNNNQYEALFLPLFKQNKTGDFETKSDETKSQGRIEEVQVLKQPRREIDTSIFELDNKKIKQMAPKVIKILKEEQERHLKQAFVNRRNLADDATQEQIDLADMTAAQADMILERKRMTVDKKDHEQHFLNTYVAYGTVPNEAERQSLKAYVDLSTLIFDTVHVLTPGTINLFNKLHAAAVNIRLQNGPPEDQNQFPVHHRILSFLDSPTFKRNQSPEIENNCLSAGQQPQHLLEILRDLFGDKNSNPLRILFDIVTELDGLKLSKSSCWDRMIILAMLLGAANTSESLQVWEEEMNDGAVGFITDSGQYWYYPTDHSAKQLALLRTAVVTQLLDPESGFNIPNKEHYLAVYLKDSSISALKLSLSIWLEDDLKREKKAAKAAKADSSDDEESLQGGDNEDYVPRQQNTSEDSSGEVVYRVRLAPGVGQVIPVQNLQDAAQCFSNLLFNRFLDSKVPLTDAELGTTRAMNVIIETGPFSMVDGFLVGTDHQVNLSSLSPHELSIYQYVMNLPAYQVENGIDDTIQSRNNIERYRHPAIITGVRPAVGGNFYAKALSQFLDALVVSFVIKPVKEIDVEIPAGVGVGVGGGVGVQMEEGVDEEDEAPEDNSQLTLAQLRTSFKTSILQYIQPVQWGLCLETGTRLVSSTPYVNITHLCRDDLVNLFTDIFKLSKSKYLLFGNEGFLENKVGEQLNNAGVVQGAFKGAIARYKTWATTGLKLGKSFHEQFSHSNRRYLSVDGHTIFPRLPDSQVRGMQSAVFDQNKQTAPHIEGYFLDSCDEPTRDIPWPPSFPSVNLHYLNLMRLALEKGGPLCQRLVVHPLGFKIFASARNVIHLRLTKNSTINFPTSKNKFVTYRPGAISITYDRETGIFKSMLPLQTHHMNTKELGQITKQYSYKNAPRHYPTTTPAVNRNSIDVSFNEVQELLSDSLKEMAETRKYYAGNPSNLKAREEYRHASHLVRYIRNRIQNECSAKHRRKLEDAMIVYSRQHNFGSFRYDSVKLGAVHAEDTELFKSRMGSFHSPDVWITNPSEAVQSAFRNAFGTSRLLLSSDPGGRTVETQMASTGHVVQIGVGFEAVICRLQKRISTLQSFRDRAIDQLEAVVELRSLVAAAVLDLVQYASGDQVVSKETLRLENLVLVAEQELDARLKDLRASARMVRKPTPGPDDMNVVEEENDFLDEVGRVDKELKKIRNEFNVTFDGGGDGGGGGDDTNLLSRLLKNTQDKLNKYAQRVRRSAAEWNSGADSYATSDFNSKTTNKKVTSGKDGIPKWVKTVLSYAAHASIRKQTTVMAYKKSENDGAFFNPGGPAWNTRTMKKIMAKEFDPAFPLVGRVGKIKAVVIVTEVRVSYILLYLTCSLFTRLGQQSCAFAVASHESGRPRHSNAPTHGAVVVQFLRVIA</sequence>
<organism evidence="2 3">
    <name type="scientific">Rhizoclosmatium globosum</name>
    <dbReference type="NCBI Taxonomy" id="329046"/>
    <lineage>
        <taxon>Eukaryota</taxon>
        <taxon>Fungi</taxon>
        <taxon>Fungi incertae sedis</taxon>
        <taxon>Chytridiomycota</taxon>
        <taxon>Chytridiomycota incertae sedis</taxon>
        <taxon>Chytridiomycetes</taxon>
        <taxon>Chytridiales</taxon>
        <taxon>Chytriomycetaceae</taxon>
        <taxon>Rhizoclosmatium</taxon>
    </lineage>
</organism>
<feature type="region of interest" description="Disordered" evidence="1">
    <location>
        <begin position="1028"/>
        <end position="1062"/>
    </location>
</feature>
<accession>A0A1Y2CND9</accession>
<keyword evidence="3" id="KW-1185">Reference proteome</keyword>
<dbReference type="OrthoDB" id="2171643at2759"/>
<name>A0A1Y2CND9_9FUNG</name>
<dbReference type="EMBL" id="MCGO01000011">
    <property type="protein sequence ID" value="ORY48513.1"/>
    <property type="molecule type" value="Genomic_DNA"/>
</dbReference>
<dbReference type="Proteomes" id="UP000193642">
    <property type="component" value="Unassembled WGS sequence"/>
</dbReference>